<keyword evidence="4" id="KW-1185">Reference proteome</keyword>
<dbReference type="Proteomes" id="UP000037274">
    <property type="component" value="Unassembled WGS sequence"/>
</dbReference>
<dbReference type="AlphaFoldDB" id="A0A0F7W4E7"/>
<name>A0A0F7W4E7_STRLW</name>
<protein>
    <submittedName>
        <fullName evidence="1">Uncharacterized protein</fullName>
    </submittedName>
</protein>
<reference evidence="2 4" key="2">
    <citation type="submission" date="2015-06" db="EMBL/GenBank/DDBJ databases">
        <title>Draft genome sequence of Streptomyces leeuwenhoekii C58, which produces the novel lasso peptide, chaxapeptin.</title>
        <authorList>
            <person name="Yi Y."/>
            <person name="Hai D."/>
            <person name="Jaspars M."/>
            <person name="Sheng H."/>
            <person name="Rateb M.E."/>
            <person name="Bull A."/>
            <person name="Goodfellow M."/>
            <person name="Asenjo J.A."/>
            <person name="Ebel R."/>
        </authorList>
    </citation>
    <scope>NUCLEOTIDE SEQUENCE [LARGE SCALE GENOMIC DNA]</scope>
    <source>
        <strain evidence="2 4">C58</strain>
    </source>
</reference>
<dbReference type="Proteomes" id="UP000035016">
    <property type="component" value="Chromosome Chromosome"/>
</dbReference>
<dbReference type="EMBL" id="LFEH01000116">
    <property type="protein sequence ID" value="KMS71865.1"/>
    <property type="molecule type" value="Genomic_DNA"/>
</dbReference>
<evidence type="ECO:0000313" key="4">
    <source>
        <dbReference type="Proteomes" id="UP000037274"/>
    </source>
</evidence>
<accession>A0A0F7W4E7</accession>
<evidence type="ECO:0000313" key="2">
    <source>
        <dbReference type="EMBL" id="KMS71865.1"/>
    </source>
</evidence>
<organism evidence="1 3">
    <name type="scientific">Streptomyces leeuwenhoekii</name>
    <dbReference type="NCBI Taxonomy" id="1437453"/>
    <lineage>
        <taxon>Bacteria</taxon>
        <taxon>Bacillati</taxon>
        <taxon>Actinomycetota</taxon>
        <taxon>Actinomycetes</taxon>
        <taxon>Kitasatosporales</taxon>
        <taxon>Streptomycetaceae</taxon>
        <taxon>Streptomyces</taxon>
    </lineage>
</organism>
<evidence type="ECO:0000313" key="1">
    <source>
        <dbReference type="EMBL" id="CQR65613.1"/>
    </source>
</evidence>
<evidence type="ECO:0000313" key="3">
    <source>
        <dbReference type="Proteomes" id="UP000035016"/>
    </source>
</evidence>
<dbReference type="EMBL" id="LN831790">
    <property type="protein sequence ID" value="CQR65613.1"/>
    <property type="molecule type" value="Genomic_DNA"/>
</dbReference>
<proteinExistence type="predicted"/>
<sequence length="138" mass="14751">MVREDANNEVDVNFQGNTASTDTSIYHGCVSADVPQIVYGEVKARPGTATGTSSAATINIPDWTIVWYDAKDDEVAKSELNVTFTYLGPLPQEMAGTMLATNPALKVGGGTASRACQTSNLCTYYDFMMSGEIPIDVL</sequence>
<reference evidence="1 3" key="1">
    <citation type="submission" date="2015-02" db="EMBL/GenBank/DDBJ databases">
        <authorList>
            <person name="Gomez-Escribano P.J."/>
        </authorList>
    </citation>
    <scope>NUCLEOTIDE SEQUENCE [LARGE SCALE GENOMIC DNA]</scope>
    <source>
        <strain evidence="1">C34</strain>
        <strain evidence="3">C34 (DSM 42122 / NRRL B-24963)</strain>
    </source>
</reference>
<dbReference type="PATRIC" id="fig|1437453.5.peg.739"/>
<dbReference type="KEGG" id="sle:sle_61580"/>
<gene>
    <name evidence="1" type="primary">sle_61580</name>
    <name evidence="2" type="ORF">ACH49_24220</name>
</gene>